<evidence type="ECO:0000259" key="17">
    <source>
        <dbReference type="PROSITE" id="PS51562"/>
    </source>
</evidence>
<evidence type="ECO:0000256" key="12">
    <source>
        <dbReference type="ARBA" id="ARBA00044712"/>
    </source>
</evidence>
<feature type="region of interest" description="Disordered" evidence="16">
    <location>
        <begin position="1"/>
        <end position="60"/>
    </location>
</feature>
<gene>
    <name evidence="18" type="ORF">THASP1DRAFT_12879</name>
</gene>
<reference evidence="19" key="1">
    <citation type="journal article" date="2018" name="Nat. Microbiol.">
        <title>Leveraging single-cell genomics to expand the fungal tree of life.</title>
        <authorList>
            <person name="Ahrendt S.R."/>
            <person name="Quandt C.A."/>
            <person name="Ciobanu D."/>
            <person name="Clum A."/>
            <person name="Salamov A."/>
            <person name="Andreopoulos B."/>
            <person name="Cheng J.F."/>
            <person name="Woyke T."/>
            <person name="Pelin A."/>
            <person name="Henrissat B."/>
            <person name="Reynolds N.K."/>
            <person name="Benny G.L."/>
            <person name="Smith M.E."/>
            <person name="James T.Y."/>
            <person name="Grigoriev I.V."/>
        </authorList>
    </citation>
    <scope>NUCLEOTIDE SEQUENCE [LARGE SCALE GENOMIC DNA]</scope>
    <source>
        <strain evidence="19">RSA 1356</strain>
    </source>
</reference>
<feature type="binding site" evidence="15">
    <location>
        <position position="101"/>
    </location>
    <ligand>
        <name>S-adenosyl-L-methionine</name>
        <dbReference type="ChEBI" id="CHEBI:59789"/>
    </ligand>
</feature>
<keyword evidence="8 14" id="KW-0506">mRNA capping</keyword>
<comment type="similarity">
    <text evidence="14">Belongs to the class I-like SAM-binding methyltransferase superfamily. mRNA cap 0 methyltransferase family.</text>
</comment>
<keyword evidence="4 14" id="KW-0507">mRNA processing</keyword>
<evidence type="ECO:0000256" key="10">
    <source>
        <dbReference type="ARBA" id="ARBA00032772"/>
    </source>
</evidence>
<evidence type="ECO:0000313" key="19">
    <source>
        <dbReference type="Proteomes" id="UP000271241"/>
    </source>
</evidence>
<feature type="binding site" evidence="15">
    <location>
        <position position="143"/>
    </location>
    <ligand>
        <name>S-adenosyl-L-methionine</name>
        <dbReference type="ChEBI" id="CHEBI:59789"/>
    </ligand>
</feature>
<name>A0A4P9XXK1_9FUNG</name>
<comment type="subcellular location">
    <subcellularLocation>
        <location evidence="1 14">Nucleus</location>
    </subcellularLocation>
</comment>
<dbReference type="InterPro" id="IPR016899">
    <property type="entry name" value="mRNA_G-N7_MeTrfase_euk"/>
</dbReference>
<dbReference type="Gene3D" id="3.40.50.150">
    <property type="entry name" value="Vaccinia Virus protein VP39"/>
    <property type="match status" value="1"/>
</dbReference>
<evidence type="ECO:0000256" key="6">
    <source>
        <dbReference type="ARBA" id="ARBA00022691"/>
    </source>
</evidence>
<dbReference type="InterPro" id="IPR039753">
    <property type="entry name" value="RG7MT1"/>
</dbReference>
<dbReference type="AlphaFoldDB" id="A0A4P9XXK1"/>
<dbReference type="Proteomes" id="UP000271241">
    <property type="component" value="Unassembled WGS sequence"/>
</dbReference>
<evidence type="ECO:0000256" key="16">
    <source>
        <dbReference type="SAM" id="MobiDB-lite"/>
    </source>
</evidence>
<feature type="binding site" evidence="15">
    <location>
        <position position="194"/>
    </location>
    <ligand>
        <name>S-adenosyl-L-methionine</name>
        <dbReference type="ChEBI" id="CHEBI:59789"/>
    </ligand>
</feature>
<evidence type="ECO:0000256" key="5">
    <source>
        <dbReference type="ARBA" id="ARBA00022679"/>
    </source>
</evidence>
<comment type="catalytic activity">
    <reaction evidence="12">
        <text>a 5'-end (5'-triphosphoguanosine)-ribonucleoside in mRNA + S-adenosyl-L-methionine = a 5'-end (N(7)-methyl 5'-triphosphoguanosine)-ribonucleoside in mRNA + S-adenosyl-L-homocysteine</text>
        <dbReference type="Rhea" id="RHEA:67008"/>
        <dbReference type="Rhea" id="RHEA-COMP:17166"/>
        <dbReference type="Rhea" id="RHEA-COMP:17167"/>
        <dbReference type="ChEBI" id="CHEBI:57856"/>
        <dbReference type="ChEBI" id="CHEBI:59789"/>
        <dbReference type="ChEBI" id="CHEBI:156461"/>
        <dbReference type="ChEBI" id="CHEBI:167617"/>
        <dbReference type="EC" id="2.1.1.56"/>
    </reaction>
</comment>
<accession>A0A4P9XXK1</accession>
<feature type="binding site" evidence="15">
    <location>
        <position position="121"/>
    </location>
    <ligand>
        <name>S-adenosyl-L-methionine</name>
        <dbReference type="ChEBI" id="CHEBI:59789"/>
    </ligand>
</feature>
<evidence type="ECO:0000256" key="8">
    <source>
        <dbReference type="ARBA" id="ARBA00023042"/>
    </source>
</evidence>
<evidence type="ECO:0000256" key="7">
    <source>
        <dbReference type="ARBA" id="ARBA00022884"/>
    </source>
</evidence>
<evidence type="ECO:0000256" key="11">
    <source>
        <dbReference type="ARBA" id="ARBA00033387"/>
    </source>
</evidence>
<keyword evidence="5 14" id="KW-0808">Transferase</keyword>
<dbReference type="Pfam" id="PF03291">
    <property type="entry name" value="mRNA_G-N7_MeTrfase"/>
    <property type="match status" value="1"/>
</dbReference>
<dbReference type="EC" id="2.1.1.56" evidence="2 14"/>
<keyword evidence="3 14" id="KW-0489">Methyltransferase</keyword>
<feature type="compositionally biased region" description="Pro residues" evidence="16">
    <location>
        <begin position="1"/>
        <end position="22"/>
    </location>
</feature>
<feature type="binding site" evidence="15">
    <location>
        <position position="199"/>
    </location>
    <ligand>
        <name>S-adenosyl-L-methionine</name>
        <dbReference type="ChEBI" id="CHEBI:59789"/>
    </ligand>
</feature>
<protein>
    <recommendedName>
        <fullName evidence="13 14">mRNA cap guanine-N(7) methyltransferase</fullName>
        <ecNumber evidence="2 14">2.1.1.56</ecNumber>
    </recommendedName>
    <alternativeName>
        <fullName evidence="10 14">mRNA (guanine-N(7))-methyltransferase</fullName>
    </alternativeName>
    <alternativeName>
        <fullName evidence="11 14">mRNA cap methyltransferase</fullName>
    </alternativeName>
</protein>
<feature type="binding site" evidence="15">
    <location>
        <position position="172"/>
    </location>
    <ligand>
        <name>S-adenosyl-L-methionine</name>
        <dbReference type="ChEBI" id="CHEBI:59789"/>
    </ligand>
</feature>
<dbReference type="EMBL" id="KZ992455">
    <property type="protein sequence ID" value="RKP10391.1"/>
    <property type="molecule type" value="Genomic_DNA"/>
</dbReference>
<sequence>MSVIPPVPTLLPPSELVPPLPPLHSEASGAQPRLQASHAHHSHGGHRSERSARNHDRFHPYSRPSAALQVADHYNRHQQQTHEQRKRSPIYRMRNFNNWIKSVLISRAAKNCRPKAVLDMGCGKGGDLLKWGKARIQHYVGMDIADVSVEQAHGRWKEMRNNRFSAEFHALDCYQYPLSKKISPEQRFDVVSQQFCLHYAFETEAKAKQMVSNVADHLRPGGFWIGTLPDAYWITKKLRSVDGLSFGNSVYNIRFDQKDHYPTFGHRYIFHLEDVIESCPEYLVHFPTLARLAEERGLKLLKRTPFHNYYEDAVRSDPESVNLLERMRVVERGGDRLSDDEWEIAGRW</sequence>
<dbReference type="PANTHER" id="PTHR12189:SF2">
    <property type="entry name" value="MRNA CAP GUANINE-N7 METHYLTRANSFERASE"/>
    <property type="match status" value="1"/>
</dbReference>
<keyword evidence="9 14" id="KW-0539">Nucleus</keyword>
<evidence type="ECO:0000256" key="3">
    <source>
        <dbReference type="ARBA" id="ARBA00022603"/>
    </source>
</evidence>
<evidence type="ECO:0000256" key="1">
    <source>
        <dbReference type="ARBA" id="ARBA00004123"/>
    </source>
</evidence>
<evidence type="ECO:0000256" key="4">
    <source>
        <dbReference type="ARBA" id="ARBA00022664"/>
    </source>
</evidence>
<evidence type="ECO:0000256" key="15">
    <source>
        <dbReference type="PIRSR" id="PIRSR028762-1"/>
    </source>
</evidence>
<dbReference type="SUPFAM" id="SSF53335">
    <property type="entry name" value="S-adenosyl-L-methionine-dependent methyltransferases"/>
    <property type="match status" value="1"/>
</dbReference>
<evidence type="ECO:0000256" key="14">
    <source>
        <dbReference type="PIRNR" id="PIRNR028762"/>
    </source>
</evidence>
<keyword evidence="19" id="KW-1185">Reference proteome</keyword>
<keyword evidence="7 14" id="KW-0694">RNA-binding</keyword>
<dbReference type="STRING" id="78915.A0A4P9XXK1"/>
<dbReference type="OrthoDB" id="10248867at2759"/>
<dbReference type="PROSITE" id="PS51562">
    <property type="entry name" value="RNA_CAP0_MT"/>
    <property type="match status" value="1"/>
</dbReference>
<keyword evidence="6 14" id="KW-0949">S-adenosyl-L-methionine</keyword>
<organism evidence="18 19">
    <name type="scientific">Thamnocephalis sphaerospora</name>
    <dbReference type="NCBI Taxonomy" id="78915"/>
    <lineage>
        <taxon>Eukaryota</taxon>
        <taxon>Fungi</taxon>
        <taxon>Fungi incertae sedis</taxon>
        <taxon>Zoopagomycota</taxon>
        <taxon>Zoopagomycotina</taxon>
        <taxon>Zoopagomycetes</taxon>
        <taxon>Zoopagales</taxon>
        <taxon>Sigmoideomycetaceae</taxon>
        <taxon>Thamnocephalis</taxon>
    </lineage>
</organism>
<evidence type="ECO:0000256" key="13">
    <source>
        <dbReference type="ARBA" id="ARBA00049739"/>
    </source>
</evidence>
<proteinExistence type="inferred from homology"/>
<evidence type="ECO:0000256" key="2">
    <source>
        <dbReference type="ARBA" id="ARBA00011926"/>
    </source>
</evidence>
<evidence type="ECO:0000313" key="18">
    <source>
        <dbReference type="EMBL" id="RKP10391.1"/>
    </source>
</evidence>
<dbReference type="GO" id="GO:0003723">
    <property type="term" value="F:RNA binding"/>
    <property type="evidence" value="ECO:0007669"/>
    <property type="project" value="UniProtKB-KW"/>
</dbReference>
<dbReference type="InterPro" id="IPR029063">
    <property type="entry name" value="SAM-dependent_MTases_sf"/>
</dbReference>
<dbReference type="CDD" id="cd02440">
    <property type="entry name" value="AdoMet_MTases"/>
    <property type="match status" value="1"/>
</dbReference>
<feature type="compositionally biased region" description="Basic and acidic residues" evidence="16">
    <location>
        <begin position="46"/>
        <end position="59"/>
    </location>
</feature>
<dbReference type="GO" id="GO:0005634">
    <property type="term" value="C:nucleus"/>
    <property type="evidence" value="ECO:0007669"/>
    <property type="project" value="UniProtKB-SubCell"/>
</dbReference>
<dbReference type="GO" id="GO:0004482">
    <property type="term" value="F:mRNA 5'-cap (guanine-N7-)-methyltransferase activity"/>
    <property type="evidence" value="ECO:0007669"/>
    <property type="project" value="UniProtKB-EC"/>
</dbReference>
<dbReference type="PIRSF" id="PIRSF028762">
    <property type="entry name" value="ABD1"/>
    <property type="match status" value="1"/>
</dbReference>
<evidence type="ECO:0000256" key="9">
    <source>
        <dbReference type="ARBA" id="ARBA00023242"/>
    </source>
</evidence>
<dbReference type="InterPro" id="IPR004971">
    <property type="entry name" value="mRNA_G-N7_MeTrfase_dom"/>
</dbReference>
<feature type="domain" description="MRNA cap 0 methyltransferase" evidence="17">
    <location>
        <begin position="88"/>
        <end position="348"/>
    </location>
</feature>
<dbReference type="PANTHER" id="PTHR12189">
    <property type="entry name" value="MRNA GUANINE-7- METHYLTRANSFERASE"/>
    <property type="match status" value="1"/>
</dbReference>